<sequence length="185" mass="19708">MPKLALFGRPGAGKTTLSGLLALELAEAGADARILKVGAPLYELQAIIYAVAGRPLPDGRVQDGQLLNALGFHIRRINPGALTEAFGSRVRLVERDTPRAVVLCDDMRAADADAVTALGFRLIEVTAPDGVRRERKRGRGDLSAGDDQHPTEAAIDAVPWLSVDNSGSLDGLRVQAARIVREVLQ</sequence>
<dbReference type="EMBL" id="JBHSPB010000002">
    <property type="protein sequence ID" value="MFC5719178.1"/>
    <property type="molecule type" value="Genomic_DNA"/>
</dbReference>
<evidence type="ECO:0008006" key="3">
    <source>
        <dbReference type="Google" id="ProtNLM"/>
    </source>
</evidence>
<dbReference type="RefSeq" id="WP_390314184.1">
    <property type="nucleotide sequence ID" value="NZ_JBHSPB010000002.1"/>
</dbReference>
<evidence type="ECO:0000313" key="1">
    <source>
        <dbReference type="EMBL" id="MFC5719178.1"/>
    </source>
</evidence>
<comment type="caution">
    <text evidence="1">The sequence shown here is derived from an EMBL/GenBank/DDBJ whole genome shotgun (WGS) entry which is preliminary data.</text>
</comment>
<reference evidence="2" key="1">
    <citation type="journal article" date="2019" name="Int. J. Syst. Evol. Microbiol.">
        <title>The Global Catalogue of Microorganisms (GCM) 10K type strain sequencing project: providing services to taxonomists for standard genome sequencing and annotation.</title>
        <authorList>
            <consortium name="The Broad Institute Genomics Platform"/>
            <consortium name="The Broad Institute Genome Sequencing Center for Infectious Disease"/>
            <person name="Wu L."/>
            <person name="Ma J."/>
        </authorList>
    </citation>
    <scope>NUCLEOTIDE SEQUENCE [LARGE SCALE GENOMIC DNA]</scope>
    <source>
        <strain evidence="2">CGMCC 4.7304</strain>
    </source>
</reference>
<name>A0ABW0YWL3_9ACTN</name>
<gene>
    <name evidence="1" type="ORF">ACFP1Z_03130</name>
</gene>
<organism evidence="1 2">
    <name type="scientific">Streptomyces gamaensis</name>
    <dbReference type="NCBI Taxonomy" id="1763542"/>
    <lineage>
        <taxon>Bacteria</taxon>
        <taxon>Bacillati</taxon>
        <taxon>Actinomycetota</taxon>
        <taxon>Actinomycetes</taxon>
        <taxon>Kitasatosporales</taxon>
        <taxon>Streptomycetaceae</taxon>
        <taxon>Streptomyces</taxon>
    </lineage>
</organism>
<dbReference type="Proteomes" id="UP001596083">
    <property type="component" value="Unassembled WGS sequence"/>
</dbReference>
<accession>A0ABW0YWL3</accession>
<dbReference type="SUPFAM" id="SSF52540">
    <property type="entry name" value="P-loop containing nucleoside triphosphate hydrolases"/>
    <property type="match status" value="1"/>
</dbReference>
<evidence type="ECO:0000313" key="2">
    <source>
        <dbReference type="Proteomes" id="UP001596083"/>
    </source>
</evidence>
<dbReference type="InterPro" id="IPR027417">
    <property type="entry name" value="P-loop_NTPase"/>
</dbReference>
<dbReference type="Gene3D" id="3.40.50.300">
    <property type="entry name" value="P-loop containing nucleotide triphosphate hydrolases"/>
    <property type="match status" value="1"/>
</dbReference>
<protein>
    <recommendedName>
        <fullName evidence="3">Adenylyl-sulfate kinase</fullName>
    </recommendedName>
</protein>
<proteinExistence type="predicted"/>
<keyword evidence="2" id="KW-1185">Reference proteome</keyword>